<keyword evidence="1" id="KW-1133">Transmembrane helix</keyword>
<dbReference type="RefSeq" id="WP_128700269.1">
    <property type="nucleotide sequence ID" value="NZ_CP019384.1"/>
</dbReference>
<accession>A0A410P5H0</accession>
<keyword evidence="4" id="KW-1185">Reference proteome</keyword>
<dbReference type="PANTHER" id="PTHR37938">
    <property type="entry name" value="BLL0215 PROTEIN"/>
    <property type="match status" value="1"/>
</dbReference>
<dbReference type="AlphaFoldDB" id="A0A410P5H0"/>
<sequence length="186" mass="20875">MAFALQEGEQVLWEGRPEKRIYVMWLLTRVILMSLVICGILAYLSVIACVIYAAAHHMKEPVFILVPSLLIFSAPVVLACALFYYRHLLETFHYTVTNQRCVFEGGIFVRRRRSVPFHKITDVEVNQNIIEQGLGIWSLKVFTPGTGSVGVPGFEKAEIVFCGLLDADKPASIIQDALKKFKATGE</sequence>
<dbReference type="Proteomes" id="UP000287243">
    <property type="component" value="Chromosome"/>
</dbReference>
<gene>
    <name evidence="3" type="ORF">BU251_06775</name>
</gene>
<dbReference type="Pfam" id="PF03703">
    <property type="entry name" value="bPH_2"/>
    <property type="match status" value="1"/>
</dbReference>
<dbReference type="KEGG" id="vai:BU251_06775"/>
<dbReference type="EMBL" id="CP019384">
    <property type="protein sequence ID" value="QAT17437.1"/>
    <property type="molecule type" value="Genomic_DNA"/>
</dbReference>
<keyword evidence="1" id="KW-0812">Transmembrane</keyword>
<protein>
    <recommendedName>
        <fullName evidence="2">YdbS-like PH domain-containing protein</fullName>
    </recommendedName>
</protein>
<feature type="transmembrane region" description="Helical" evidence="1">
    <location>
        <begin position="26"/>
        <end position="55"/>
    </location>
</feature>
<evidence type="ECO:0000259" key="2">
    <source>
        <dbReference type="Pfam" id="PF03703"/>
    </source>
</evidence>
<name>A0A410P5H0_VELA1</name>
<dbReference type="PANTHER" id="PTHR37938:SF1">
    <property type="entry name" value="BLL0215 PROTEIN"/>
    <property type="match status" value="1"/>
</dbReference>
<keyword evidence="1" id="KW-0472">Membrane</keyword>
<feature type="domain" description="YdbS-like PH" evidence="2">
    <location>
        <begin position="91"/>
        <end position="156"/>
    </location>
</feature>
<evidence type="ECO:0000256" key="1">
    <source>
        <dbReference type="SAM" id="Phobius"/>
    </source>
</evidence>
<proteinExistence type="predicted"/>
<dbReference type="OrthoDB" id="7345733at2"/>
<feature type="transmembrane region" description="Helical" evidence="1">
    <location>
        <begin position="61"/>
        <end position="85"/>
    </location>
</feature>
<evidence type="ECO:0000313" key="4">
    <source>
        <dbReference type="Proteomes" id="UP000287243"/>
    </source>
</evidence>
<reference evidence="3 4" key="1">
    <citation type="submission" date="2017-01" db="EMBL/GenBank/DDBJ databases">
        <title>First insights into the biology of 'candidatus Vampirococcus archaeovorus'.</title>
        <authorList>
            <person name="Kizina J."/>
            <person name="Jordan S."/>
            <person name="Stueber K."/>
            <person name="Reinhardt R."/>
            <person name="Harder J."/>
        </authorList>
    </citation>
    <scope>NUCLEOTIDE SEQUENCE [LARGE SCALE GENOMIC DNA]</scope>
    <source>
        <strain evidence="3 4">LiM</strain>
    </source>
</reference>
<evidence type="ECO:0000313" key="3">
    <source>
        <dbReference type="EMBL" id="QAT17437.1"/>
    </source>
</evidence>
<dbReference type="InterPro" id="IPR005182">
    <property type="entry name" value="YdbS-like_PH"/>
</dbReference>
<organism evidence="3 4">
    <name type="scientific">Velamenicoccus archaeovorus</name>
    <dbReference type="NCBI Taxonomy" id="1930593"/>
    <lineage>
        <taxon>Bacteria</taxon>
        <taxon>Pseudomonadati</taxon>
        <taxon>Candidatus Omnitrophota</taxon>
        <taxon>Candidatus Velamenicoccus</taxon>
    </lineage>
</organism>